<keyword evidence="7" id="KW-1185">Reference proteome</keyword>
<dbReference type="PROSITE" id="PS00041">
    <property type="entry name" value="HTH_ARAC_FAMILY_1"/>
    <property type="match status" value="1"/>
</dbReference>
<evidence type="ECO:0000256" key="4">
    <source>
        <dbReference type="SAM" id="Phobius"/>
    </source>
</evidence>
<dbReference type="InterPro" id="IPR018062">
    <property type="entry name" value="HTH_AraC-typ_CS"/>
</dbReference>
<reference evidence="6" key="2">
    <citation type="journal article" date="2021" name="J Anim Sci Technol">
        <title>Complete genome sequence of Paenibacillus konkukensis sp. nov. SK3146 as a potential probiotic strain.</title>
        <authorList>
            <person name="Jung H.I."/>
            <person name="Park S."/>
            <person name="Niu K.M."/>
            <person name="Lee S.W."/>
            <person name="Kothari D."/>
            <person name="Yi K.J."/>
            <person name="Kim S.K."/>
        </authorList>
    </citation>
    <scope>NUCLEOTIDE SEQUENCE</scope>
    <source>
        <strain evidence="6">SK3146</strain>
    </source>
</reference>
<keyword evidence="1" id="KW-0805">Transcription regulation</keyword>
<dbReference type="EMBL" id="CP027059">
    <property type="protein sequence ID" value="UQZ84879.1"/>
    <property type="molecule type" value="Genomic_DNA"/>
</dbReference>
<dbReference type="SMART" id="SM00342">
    <property type="entry name" value="HTH_ARAC"/>
    <property type="match status" value="1"/>
</dbReference>
<organism evidence="6 7">
    <name type="scientific">Paenibacillus konkukensis</name>
    <dbReference type="NCBI Taxonomy" id="2020716"/>
    <lineage>
        <taxon>Bacteria</taxon>
        <taxon>Bacillati</taxon>
        <taxon>Bacillota</taxon>
        <taxon>Bacilli</taxon>
        <taxon>Bacillales</taxon>
        <taxon>Paenibacillaceae</taxon>
        <taxon>Paenibacillus</taxon>
    </lineage>
</organism>
<dbReference type="SUPFAM" id="SSF46689">
    <property type="entry name" value="Homeodomain-like"/>
    <property type="match status" value="2"/>
</dbReference>
<dbReference type="Gene3D" id="3.30.450.20">
    <property type="entry name" value="PAS domain"/>
    <property type="match status" value="1"/>
</dbReference>
<dbReference type="PANTHER" id="PTHR43280">
    <property type="entry name" value="ARAC-FAMILY TRANSCRIPTIONAL REGULATOR"/>
    <property type="match status" value="1"/>
</dbReference>
<reference evidence="6" key="1">
    <citation type="submission" date="2018-02" db="EMBL/GenBank/DDBJ databases">
        <authorList>
            <person name="Kim S.-K."/>
            <person name="Jung H.-I."/>
            <person name="Lee S.-W."/>
        </authorList>
    </citation>
    <scope>NUCLEOTIDE SEQUENCE</scope>
    <source>
        <strain evidence="6">SK3146</strain>
    </source>
</reference>
<dbReference type="InterPro" id="IPR041522">
    <property type="entry name" value="CdaR_GGDEF"/>
</dbReference>
<dbReference type="RefSeq" id="WP_249860598.1">
    <property type="nucleotide sequence ID" value="NZ_CP027059.1"/>
</dbReference>
<keyword evidence="4" id="KW-0472">Membrane</keyword>
<evidence type="ECO:0000313" key="6">
    <source>
        <dbReference type="EMBL" id="UQZ84879.1"/>
    </source>
</evidence>
<dbReference type="Pfam" id="PF12833">
    <property type="entry name" value="HTH_18"/>
    <property type="match status" value="1"/>
</dbReference>
<evidence type="ECO:0000256" key="3">
    <source>
        <dbReference type="ARBA" id="ARBA00023163"/>
    </source>
</evidence>
<dbReference type="PROSITE" id="PS01124">
    <property type="entry name" value="HTH_ARAC_FAMILY_2"/>
    <property type="match status" value="1"/>
</dbReference>
<gene>
    <name evidence="6" type="primary">yesS_43</name>
    <name evidence="6" type="ORF">SK3146_04140</name>
</gene>
<keyword evidence="4" id="KW-1133">Transmembrane helix</keyword>
<evidence type="ECO:0000259" key="5">
    <source>
        <dbReference type="PROSITE" id="PS01124"/>
    </source>
</evidence>
<name>A0ABY4RQV4_9BACL</name>
<dbReference type="InterPro" id="IPR009057">
    <property type="entry name" value="Homeodomain-like_sf"/>
</dbReference>
<feature type="transmembrane region" description="Helical" evidence="4">
    <location>
        <begin position="299"/>
        <end position="321"/>
    </location>
</feature>
<dbReference type="InterPro" id="IPR018060">
    <property type="entry name" value="HTH_AraC"/>
</dbReference>
<accession>A0ABY4RQV4</accession>
<evidence type="ECO:0000256" key="2">
    <source>
        <dbReference type="ARBA" id="ARBA00023125"/>
    </source>
</evidence>
<dbReference type="Pfam" id="PF17853">
    <property type="entry name" value="GGDEF_2"/>
    <property type="match status" value="1"/>
</dbReference>
<keyword evidence="3" id="KW-0804">Transcription</keyword>
<keyword evidence="4" id="KW-0812">Transmembrane</keyword>
<protein>
    <submittedName>
        <fullName evidence="6">HTH-type transcriptional regulator YesS</fullName>
    </submittedName>
</protein>
<evidence type="ECO:0000313" key="7">
    <source>
        <dbReference type="Proteomes" id="UP001057134"/>
    </source>
</evidence>
<sequence length="777" mass="87701">MKNGYFRIRNPFAAFRKTMLRRMLVVSLLASVIPVIAVGVSSYLFSSSAIRNEVDQANARVLKHASYSIDSTLQRVRSNALQMLLGSFFSSNLTELKWNNYSGFYSSLFKNLSSLQNSNAEVGQIVMYIAEDDYLISPDGGGRKLRSEEERSQLRGWMASSEAMNWVHEPFAFLPALSNGTVGVTLVCQVPFQSSEPIGLLFVQLAPSFLQENMTKYSVYEGEQSFILDDKGEWVVSSGGQKVPDGLFEKVREQAASGSPFSFRWDNRDYLVTSHISSFNGWTYLDMVPIRELNAKSRGIAVITVAIIVIFLLLGGAATAWGTRRVYRPIEHLVSLVRGGRPGDPLADEIGYVQTRWAELNRETSGLQAELREQLPAIREAYALQFLQGHFAHYTLEQLEGMFERYEVPFRQAHAVFVLTYDQSPGSGSRFKASDKELIVFTIKNIAQDMLEQSGGKGIAVNLLNDKIAVWLWEDTDDSEDWYTGVHQFAKQLIDILSDYLKLPVTVGAGDSAGPPHEMPMRFGQAAMALRARFWAGTGQVIRSGDTGEAEPKPYPYPFEIEAGLEQALRVGDAAEAERQLERFAVYAQETLRETERIRTAYYQLMTATMRVAFIMNLKLEDLGDPSATHIDPYRQMNECRSIGELNDWFREQLVKPIARKMAQRQNQEYERTLDIAASFIQENYHLDLSLDQVAETCGLSPPYFSKLFKRVMGVSFIEYLTAYRIDQAKIWLRSTELSVTEVAEKVGYQPKNFIRVFKKQTGCTPGQFREAESGPT</sequence>
<keyword evidence="2" id="KW-0238">DNA-binding</keyword>
<proteinExistence type="predicted"/>
<feature type="domain" description="HTH araC/xylS-type" evidence="5">
    <location>
        <begin position="675"/>
        <end position="772"/>
    </location>
</feature>
<dbReference type="PANTHER" id="PTHR43280:SF2">
    <property type="entry name" value="HTH-TYPE TRANSCRIPTIONAL REGULATOR EXSA"/>
    <property type="match status" value="1"/>
</dbReference>
<dbReference type="Proteomes" id="UP001057134">
    <property type="component" value="Chromosome"/>
</dbReference>
<evidence type="ECO:0000256" key="1">
    <source>
        <dbReference type="ARBA" id="ARBA00023015"/>
    </source>
</evidence>
<dbReference type="Gene3D" id="1.10.10.60">
    <property type="entry name" value="Homeodomain-like"/>
    <property type="match status" value="2"/>
</dbReference>